<dbReference type="GO" id="GO:0005938">
    <property type="term" value="C:cell cortex"/>
    <property type="evidence" value="ECO:0007669"/>
    <property type="project" value="UniProtKB-ARBA"/>
</dbReference>
<dbReference type="InterPro" id="IPR000198">
    <property type="entry name" value="RhoGAP_dom"/>
</dbReference>
<dbReference type="Pfam" id="PF00620">
    <property type="entry name" value="RhoGAP"/>
    <property type="match status" value="1"/>
</dbReference>
<feature type="compositionally biased region" description="Basic and acidic residues" evidence="5">
    <location>
        <begin position="357"/>
        <end position="370"/>
    </location>
</feature>
<feature type="compositionally biased region" description="Polar residues" evidence="5">
    <location>
        <begin position="168"/>
        <end position="178"/>
    </location>
</feature>
<feature type="compositionally biased region" description="Polar residues" evidence="5">
    <location>
        <begin position="808"/>
        <end position="833"/>
    </location>
</feature>
<feature type="compositionally biased region" description="Polar residues" evidence="5">
    <location>
        <begin position="298"/>
        <end position="339"/>
    </location>
</feature>
<dbReference type="CDD" id="cd09394">
    <property type="entry name" value="LIM1_Rga"/>
    <property type="match status" value="1"/>
</dbReference>
<name>G8Y3V7_PICSO</name>
<dbReference type="PROSITE" id="PS50238">
    <property type="entry name" value="RHOGAP"/>
    <property type="match status" value="1"/>
</dbReference>
<accession>G8Y3V7</accession>
<dbReference type="PANTHER" id="PTHR23176:SF128">
    <property type="entry name" value="RHO GTPASE-ACTIVATING PROTEIN RGD1"/>
    <property type="match status" value="1"/>
</dbReference>
<evidence type="ECO:0000259" key="7">
    <source>
        <dbReference type="PROSITE" id="PS50238"/>
    </source>
</evidence>
<feature type="region of interest" description="Disordered" evidence="5">
    <location>
        <begin position="163"/>
        <end position="407"/>
    </location>
</feature>
<dbReference type="AlphaFoldDB" id="G8Y3V7"/>
<organism evidence="8 9">
    <name type="scientific">Pichia sorbitophila (strain ATCC MYA-4447 / BCRC 22081 / CBS 7064 / NBRC 10061 / NRRL Y-12695)</name>
    <name type="common">Hybrid yeast</name>
    <dbReference type="NCBI Taxonomy" id="559304"/>
    <lineage>
        <taxon>Eukaryota</taxon>
        <taxon>Fungi</taxon>
        <taxon>Dikarya</taxon>
        <taxon>Ascomycota</taxon>
        <taxon>Saccharomycotina</taxon>
        <taxon>Pichiomycetes</taxon>
        <taxon>Debaryomycetaceae</taxon>
        <taxon>Millerozyma</taxon>
    </lineage>
</organism>
<feature type="domain" description="LIM zinc-binding" evidence="6">
    <location>
        <begin position="32"/>
        <end position="94"/>
    </location>
</feature>
<dbReference type="Gene3D" id="2.10.110.10">
    <property type="entry name" value="Cysteine Rich Protein"/>
    <property type="match status" value="2"/>
</dbReference>
<dbReference type="GO" id="GO:0005096">
    <property type="term" value="F:GTPase activator activity"/>
    <property type="evidence" value="ECO:0007669"/>
    <property type="project" value="UniProtKB-KW"/>
</dbReference>
<dbReference type="InterPro" id="IPR001781">
    <property type="entry name" value="Znf_LIM"/>
</dbReference>
<dbReference type="STRING" id="559304.G8Y3V7"/>
<sequence length="1202" mass="133885">MQDLDGKSSHEYKTGIEEKEYNAEEVDEDVIKMCKKCRIPILEGHAYELGDDRWHIHCFKCSKCESSLGCNSNFLVLGNGNLICSKCSYNCMQCKKKIDDLAILTGGQAYCSNCFRCRSCKSKIEDLRYARTSIGLFCMSCHEKLMEKKKKHDLKKKRLQMLEKQSTENHSNTSSPKLSSVEKSEPNSNQSTPISGSVSVPRSDLHMKSAEYSSSSLSVKDKNLPQPPPSKQGRNTTTTEQTEPGKSPFIATKSPTSSAVSTGTFPSDPDVAHDSIEEINDSDDELNLTRARRKIQGESKTSLQGNLKSESSSSLPKGVSQTPSFNGEQHEIQLTVSDSPRSDKPRLQPAPELLPNDSKEENSEVSDRKQKAGSPTSSVSRAQFRGKNLLILSPNTPYEKDYTTSSAKRVLSPVNSPVISNYKADDEYLDSLPNDDPRVRSNCPSPIGKVNRQAHIVETTDYATESGGNIMDNNNQKSDNNNRLSTPKKSTQQLDPNNSTSPPPKLPVPSVPSTPVKKDNEPRRTAAEGSNNGQHEGNIPKGLGLAGLDYDMKGDTIKQQTLQPHQDEVKHSNSPATRVVAHATPPVTNLEETIDTTPEQKSNLSRRSTLIKTPKLSLKHKRSISGGNSGFSKLNIFRSGSKEEVPVISGHTRHASDGTVNNGSAYVTPPLPNTSPLKYAPTFKERSNFTRDHNRTTSDSSFLSHMDGQYSNDIHRHELDLRSLKSEIYSLEARKQQLHYENYKLISENQRLVNESQKLDDHIQFLRGKVTTETKTHESLANEVRGLECKKDELLETIKSLSERAEKMSNSSGLGNDTPVQHSSSNDSISPYDNHLTIYQSQSATSQASPNHLSPVVPVINEAQEDNNNEPQKATRLRFWRKPKLTNDNQINNSPSINNFEIVQQQTPKLGQQYPSHSIRPPNMRNLASPQIGNSGYENNTNTHDTLNVNDGNRKGLSGFITKSRSTNIIDSFLANNSSGTSESSQSKDSNEAPLFMTTIQKRAIFENEKMPLIIQKCIDEVEKRGLDMEGIYRLSGGNSSINTVENAFASLGANPRSDENQMKHLDEVMTIDINAITSALKRYLRKLPEPLIPYSLYDNYIKVASSIPATKVDKRVNELRTKIISRLPPANKYAFYSLCKHLALVNSYSRVNRMNTKNLSVVFAPTLARDETGEKEMLDMGYRNDITEFTFVNFEVIFKEI</sequence>
<dbReference type="Pfam" id="PF00412">
    <property type="entry name" value="LIM"/>
    <property type="match status" value="1"/>
</dbReference>
<feature type="compositionally biased region" description="Polar residues" evidence="5">
    <location>
        <begin position="232"/>
        <end position="244"/>
    </location>
</feature>
<dbReference type="EMBL" id="FO082047">
    <property type="protein sequence ID" value="CCE85375.1"/>
    <property type="molecule type" value="Genomic_DNA"/>
</dbReference>
<feature type="compositionally biased region" description="Basic and acidic residues" evidence="5">
    <location>
        <begin position="516"/>
        <end position="526"/>
    </location>
</feature>
<keyword evidence="2 4" id="KW-0479">Metal-binding</keyword>
<dbReference type="Gene3D" id="1.10.555.10">
    <property type="entry name" value="Rho GTPase activation protein"/>
    <property type="match status" value="1"/>
</dbReference>
<evidence type="ECO:0000313" key="9">
    <source>
        <dbReference type="Proteomes" id="UP000005222"/>
    </source>
</evidence>
<feature type="compositionally biased region" description="Polar residues" evidence="5">
    <location>
        <begin position="253"/>
        <end position="265"/>
    </location>
</feature>
<dbReference type="InterPro" id="IPR050729">
    <property type="entry name" value="Rho-GAP"/>
</dbReference>
<dbReference type="eggNOG" id="KOG1453">
    <property type="taxonomic scope" value="Eukaryota"/>
</dbReference>
<dbReference type="PANTHER" id="PTHR23176">
    <property type="entry name" value="RHO/RAC/CDC GTPASE-ACTIVATING PROTEIN"/>
    <property type="match status" value="1"/>
</dbReference>
<dbReference type="FunCoup" id="G8Y3V7">
    <property type="interactions" value="324"/>
</dbReference>
<evidence type="ECO:0000313" key="8">
    <source>
        <dbReference type="EMBL" id="CCE85375.1"/>
    </source>
</evidence>
<dbReference type="SMART" id="SM00324">
    <property type="entry name" value="RhoGAP"/>
    <property type="match status" value="1"/>
</dbReference>
<reference evidence="8 9" key="1">
    <citation type="journal article" date="2012" name="G3 (Bethesda)">
        <title>Pichia sorbitophila, an interspecies yeast hybrid reveals early steps of genome resolution following polyploidization.</title>
        <authorList>
            <person name="Leh Louis V."/>
            <person name="Despons L."/>
            <person name="Friedrich A."/>
            <person name="Martin T."/>
            <person name="Durrens P."/>
            <person name="Casaregola S."/>
            <person name="Neuveglise C."/>
            <person name="Fairhead C."/>
            <person name="Marck C."/>
            <person name="Cruz J.A."/>
            <person name="Straub M.L."/>
            <person name="Kugler V."/>
            <person name="Sacerdot C."/>
            <person name="Uzunov Z."/>
            <person name="Thierry A."/>
            <person name="Weiss S."/>
            <person name="Bleykasten C."/>
            <person name="De Montigny J."/>
            <person name="Jacques N."/>
            <person name="Jung P."/>
            <person name="Lemaire M."/>
            <person name="Mallet S."/>
            <person name="Morel G."/>
            <person name="Richard G.F."/>
            <person name="Sarkar A."/>
            <person name="Savel G."/>
            <person name="Schacherer J."/>
            <person name="Seret M.L."/>
            <person name="Talla E."/>
            <person name="Samson G."/>
            <person name="Jubin C."/>
            <person name="Poulain J."/>
            <person name="Vacherie B."/>
            <person name="Barbe V."/>
            <person name="Pelletier E."/>
            <person name="Sherman D.J."/>
            <person name="Westhof E."/>
            <person name="Weissenbach J."/>
            <person name="Baret P.V."/>
            <person name="Wincker P."/>
            <person name="Gaillardin C."/>
            <person name="Dujon B."/>
            <person name="Souciet J.L."/>
        </authorList>
    </citation>
    <scope>NUCLEOTIDE SEQUENCE [LARGE SCALE GENOMIC DNA]</scope>
    <source>
        <strain evidence="9">ATCC MYA-4447 / BCRC 22081 / CBS 7064 / NBRC 10061 / NRRL Y-12695</strain>
    </source>
</reference>
<keyword evidence="1" id="KW-0343">GTPase activation</keyword>
<evidence type="ECO:0000256" key="3">
    <source>
        <dbReference type="ARBA" id="ARBA00022833"/>
    </source>
</evidence>
<proteinExistence type="predicted"/>
<dbReference type="eggNOG" id="KOG1704">
    <property type="taxonomic scope" value="Eukaryota"/>
</dbReference>
<feature type="region of interest" description="Disordered" evidence="5">
    <location>
        <begin position="652"/>
        <end position="678"/>
    </location>
</feature>
<protein>
    <submittedName>
        <fullName evidence="8">Piso0_004965 protein</fullName>
    </submittedName>
</protein>
<dbReference type="InParanoid" id="G8Y3V7"/>
<dbReference type="OMA" id="RYAKTKR"/>
<dbReference type="CDD" id="cd09395">
    <property type="entry name" value="LIM2_Rga"/>
    <property type="match status" value="1"/>
</dbReference>
<feature type="compositionally biased region" description="Pro residues" evidence="5">
    <location>
        <begin position="501"/>
        <end position="512"/>
    </location>
</feature>
<feature type="compositionally biased region" description="Polar residues" evidence="5">
    <location>
        <begin position="483"/>
        <end position="498"/>
    </location>
</feature>
<evidence type="ECO:0000259" key="6">
    <source>
        <dbReference type="PROSITE" id="PS50023"/>
    </source>
</evidence>
<feature type="region of interest" description="Disordered" evidence="5">
    <location>
        <begin position="804"/>
        <end position="833"/>
    </location>
</feature>
<feature type="domain" description="Rho-GAP" evidence="7">
    <location>
        <begin position="998"/>
        <end position="1199"/>
    </location>
</feature>
<feature type="compositionally biased region" description="Low complexity" evidence="5">
    <location>
        <begin position="469"/>
        <end position="482"/>
    </location>
</feature>
<feature type="compositionally biased region" description="Acidic residues" evidence="5">
    <location>
        <begin position="277"/>
        <end position="286"/>
    </location>
</feature>
<dbReference type="GO" id="GO:0007165">
    <property type="term" value="P:signal transduction"/>
    <property type="evidence" value="ECO:0007669"/>
    <property type="project" value="InterPro"/>
</dbReference>
<feature type="region of interest" description="Disordered" evidence="5">
    <location>
        <begin position="421"/>
        <end position="547"/>
    </location>
</feature>
<dbReference type="GO" id="GO:0046872">
    <property type="term" value="F:metal ion binding"/>
    <property type="evidence" value="ECO:0007669"/>
    <property type="project" value="UniProtKB-KW"/>
</dbReference>
<feature type="compositionally biased region" description="Polar residues" evidence="5">
    <location>
        <begin position="186"/>
        <end position="200"/>
    </location>
</feature>
<dbReference type="CDD" id="cd00159">
    <property type="entry name" value="RhoGAP"/>
    <property type="match status" value="1"/>
</dbReference>
<dbReference type="SUPFAM" id="SSF48350">
    <property type="entry name" value="GTPase activation domain, GAP"/>
    <property type="match status" value="1"/>
</dbReference>
<dbReference type="InterPro" id="IPR008936">
    <property type="entry name" value="Rho_GTPase_activation_prot"/>
</dbReference>
<keyword evidence="4" id="KW-0440">LIM domain</keyword>
<dbReference type="SMART" id="SM00132">
    <property type="entry name" value="LIM"/>
    <property type="match status" value="2"/>
</dbReference>
<evidence type="ECO:0000256" key="5">
    <source>
        <dbReference type="SAM" id="MobiDB-lite"/>
    </source>
</evidence>
<dbReference type="PROSITE" id="PS50023">
    <property type="entry name" value="LIM_DOMAIN_2"/>
    <property type="match status" value="1"/>
</dbReference>
<dbReference type="HOGENOM" id="CLU_003874_0_0_1"/>
<gene>
    <name evidence="8" type="primary">Piso0_004965</name>
    <name evidence="8" type="ORF">GNLVRS01_PISO0M04852g</name>
</gene>
<evidence type="ECO:0000256" key="4">
    <source>
        <dbReference type="PROSITE-ProRule" id="PRU00125"/>
    </source>
</evidence>
<dbReference type="PROSITE" id="PS00478">
    <property type="entry name" value="LIM_DOMAIN_1"/>
    <property type="match status" value="1"/>
</dbReference>
<keyword evidence="9" id="KW-1185">Reference proteome</keyword>
<evidence type="ECO:0000256" key="1">
    <source>
        <dbReference type="ARBA" id="ARBA00022468"/>
    </source>
</evidence>
<evidence type="ECO:0000256" key="2">
    <source>
        <dbReference type="ARBA" id="ARBA00022723"/>
    </source>
</evidence>
<dbReference type="OrthoDB" id="19923at2759"/>
<dbReference type="Proteomes" id="UP000005222">
    <property type="component" value="Chromosome M"/>
</dbReference>
<keyword evidence="3 4" id="KW-0862">Zinc</keyword>
<dbReference type="GO" id="GO:0005933">
    <property type="term" value="C:cellular bud"/>
    <property type="evidence" value="ECO:0007669"/>
    <property type="project" value="UniProtKB-ARBA"/>
</dbReference>